<keyword evidence="1" id="KW-0812">Transmembrane</keyword>
<keyword evidence="1" id="KW-1133">Transmembrane helix</keyword>
<dbReference type="NCBIfam" id="NF037970">
    <property type="entry name" value="vanZ_1"/>
    <property type="match status" value="1"/>
</dbReference>
<dbReference type="AlphaFoldDB" id="A0A3N5Y5R2"/>
<feature type="transmembrane region" description="Helical" evidence="1">
    <location>
        <begin position="130"/>
        <end position="148"/>
    </location>
</feature>
<proteinExistence type="predicted"/>
<keyword evidence="1" id="KW-0472">Membrane</keyword>
<gene>
    <name evidence="3" type="ORF">DRW07_03680</name>
</gene>
<evidence type="ECO:0000313" key="3">
    <source>
        <dbReference type="EMBL" id="RPJ68516.1"/>
    </source>
</evidence>
<keyword evidence="4" id="KW-1185">Reference proteome</keyword>
<organism evidence="3 4">
    <name type="scientific">Alteromonas sediminis</name>
    <dbReference type="NCBI Taxonomy" id="2259342"/>
    <lineage>
        <taxon>Bacteria</taxon>
        <taxon>Pseudomonadati</taxon>
        <taxon>Pseudomonadota</taxon>
        <taxon>Gammaproteobacteria</taxon>
        <taxon>Alteromonadales</taxon>
        <taxon>Alteromonadaceae</taxon>
        <taxon>Alteromonas/Salinimonas group</taxon>
        <taxon>Alteromonas</taxon>
    </lineage>
</organism>
<protein>
    <recommendedName>
        <fullName evidence="2">VanZ-like domain-containing protein</fullName>
    </recommendedName>
</protein>
<feature type="transmembrane region" description="Helical" evidence="1">
    <location>
        <begin position="72"/>
        <end position="89"/>
    </location>
</feature>
<dbReference type="RefSeq" id="WP_124026517.1">
    <property type="nucleotide sequence ID" value="NZ_JBHRSN010000005.1"/>
</dbReference>
<evidence type="ECO:0000313" key="4">
    <source>
        <dbReference type="Proteomes" id="UP000275281"/>
    </source>
</evidence>
<feature type="transmembrane region" description="Helical" evidence="1">
    <location>
        <begin position="101"/>
        <end position="118"/>
    </location>
</feature>
<reference evidence="3 4" key="1">
    <citation type="submission" date="2018-11" db="EMBL/GenBank/DDBJ databases">
        <authorList>
            <person name="Ye M.-Q."/>
            <person name="Du Z.-J."/>
        </authorList>
    </citation>
    <scope>NUCLEOTIDE SEQUENCE [LARGE SCALE GENOMIC DNA]</scope>
    <source>
        <strain evidence="3 4">U0105</strain>
    </source>
</reference>
<feature type="transmembrane region" description="Helical" evidence="1">
    <location>
        <begin position="12"/>
        <end position="31"/>
    </location>
</feature>
<comment type="caution">
    <text evidence="3">The sequence shown here is derived from an EMBL/GenBank/DDBJ whole genome shotgun (WGS) entry which is preliminary data.</text>
</comment>
<name>A0A3N5Y5R2_9ALTE</name>
<dbReference type="Proteomes" id="UP000275281">
    <property type="component" value="Unassembled WGS sequence"/>
</dbReference>
<evidence type="ECO:0000256" key="1">
    <source>
        <dbReference type="SAM" id="Phobius"/>
    </source>
</evidence>
<feature type="transmembrane region" description="Helical" evidence="1">
    <location>
        <begin position="43"/>
        <end position="60"/>
    </location>
</feature>
<sequence length="155" mass="17211">MSKTNSPPKHLVAGLLILFAICTLPLFFVSVKNLNLPESTQKLQDGSHIFIFLAFGFLLFASIKRTLFEKSAYTFLILFIASYTIEVVQDYVGRTFQVEDIVRNMLGVSLSLCIMLCIKSKTLTGKTISGVGLLAVFALCYLELAPAFRQALQSF</sequence>
<feature type="domain" description="VanZ-like" evidence="2">
    <location>
        <begin position="38"/>
        <end position="116"/>
    </location>
</feature>
<evidence type="ECO:0000259" key="2">
    <source>
        <dbReference type="Pfam" id="PF04892"/>
    </source>
</evidence>
<dbReference type="EMBL" id="RPOK01000001">
    <property type="protein sequence ID" value="RPJ68516.1"/>
    <property type="molecule type" value="Genomic_DNA"/>
</dbReference>
<dbReference type="Pfam" id="PF04892">
    <property type="entry name" value="VanZ"/>
    <property type="match status" value="1"/>
</dbReference>
<accession>A0A3N5Y5R2</accession>
<dbReference type="InterPro" id="IPR006976">
    <property type="entry name" value="VanZ-like"/>
</dbReference>